<gene>
    <name evidence="3" type="ORF">CAUS1442_LOCUS9774</name>
</gene>
<feature type="domain" description="SET" evidence="2">
    <location>
        <begin position="205"/>
        <end position="342"/>
    </location>
</feature>
<evidence type="ECO:0000259" key="2">
    <source>
        <dbReference type="PROSITE" id="PS50280"/>
    </source>
</evidence>
<feature type="compositionally biased region" description="Basic residues" evidence="1">
    <location>
        <begin position="111"/>
        <end position="127"/>
    </location>
</feature>
<evidence type="ECO:0000313" key="3">
    <source>
        <dbReference type="EMBL" id="CAD8337646.1"/>
    </source>
</evidence>
<dbReference type="EMBL" id="HBEF01015598">
    <property type="protein sequence ID" value="CAD8337646.1"/>
    <property type="molecule type" value="Transcribed_RNA"/>
</dbReference>
<feature type="region of interest" description="Disordered" evidence="1">
    <location>
        <begin position="1"/>
        <end position="31"/>
    </location>
</feature>
<feature type="compositionally biased region" description="Basic residues" evidence="1">
    <location>
        <begin position="1"/>
        <end position="10"/>
    </location>
</feature>
<reference evidence="3" key="1">
    <citation type="submission" date="2021-01" db="EMBL/GenBank/DDBJ databases">
        <authorList>
            <person name="Corre E."/>
            <person name="Pelletier E."/>
            <person name="Niang G."/>
            <person name="Scheremetjew M."/>
            <person name="Finn R."/>
            <person name="Kale V."/>
            <person name="Holt S."/>
            <person name="Cochrane G."/>
            <person name="Meng A."/>
            <person name="Brown T."/>
            <person name="Cohen L."/>
        </authorList>
    </citation>
    <scope>NUCLEOTIDE SEQUENCE</scope>
    <source>
        <strain evidence="3">CCMP3328</strain>
    </source>
</reference>
<proteinExistence type="predicted"/>
<name>A0A7R9ZPW9_9STRA</name>
<feature type="compositionally biased region" description="Basic and acidic residues" evidence="1">
    <location>
        <begin position="77"/>
        <end position="92"/>
    </location>
</feature>
<dbReference type="PROSITE" id="PS50280">
    <property type="entry name" value="SET"/>
    <property type="match status" value="1"/>
</dbReference>
<feature type="region of interest" description="Disordered" evidence="1">
    <location>
        <begin position="77"/>
        <end position="137"/>
    </location>
</feature>
<accession>A0A7R9ZPW9</accession>
<evidence type="ECO:0000256" key="1">
    <source>
        <dbReference type="SAM" id="MobiDB-lite"/>
    </source>
</evidence>
<organism evidence="3">
    <name type="scientific">Craspedostauros australis</name>
    <dbReference type="NCBI Taxonomy" id="1486917"/>
    <lineage>
        <taxon>Eukaryota</taxon>
        <taxon>Sar</taxon>
        <taxon>Stramenopiles</taxon>
        <taxon>Ochrophyta</taxon>
        <taxon>Bacillariophyta</taxon>
        <taxon>Bacillariophyceae</taxon>
        <taxon>Bacillariophycidae</taxon>
        <taxon>Naviculales</taxon>
        <taxon>Naviculaceae</taxon>
        <taxon>Craspedostauros</taxon>
    </lineage>
</organism>
<dbReference type="InterPro" id="IPR046341">
    <property type="entry name" value="SET_dom_sf"/>
</dbReference>
<sequence>MVRHRQTARHSRSDPEPVFTPEPRAAARSSRRRPWQWPVLALLALILPALRLQQLVSDFVAPPALLQGGSSLAEAKMKANEQKLRRREDPKKVVTSAASPAVTTRKFSPGKAKHKKASHQHHHHHKHASNDSDEDDENVLTVTVQKGSYNDFWQVLDCKHADKVHIPTPETFLLLRQKYEEMIARHPNATSSIRNSRTTSDLTGSGFVVDVAIEIAPKMGRGVFARQFIKKGTKVADDRYTAVFRTGDQYRDFLLNIPPQLACDVLVWAYATKNPSVGNCDLDENSLLNTAGRNAAVNVRERKFLSIDSKADSDDSDSDDVALELYATKDIQKGEQLIMNYGDFDCLTCWDDIGFKNPWV</sequence>
<dbReference type="InterPro" id="IPR001214">
    <property type="entry name" value="SET_dom"/>
</dbReference>
<feature type="compositionally biased region" description="Polar residues" evidence="1">
    <location>
        <begin position="96"/>
        <end position="106"/>
    </location>
</feature>
<dbReference type="Pfam" id="PF00856">
    <property type="entry name" value="SET"/>
    <property type="match status" value="1"/>
</dbReference>
<dbReference type="SUPFAM" id="SSF82199">
    <property type="entry name" value="SET domain"/>
    <property type="match status" value="1"/>
</dbReference>
<protein>
    <recommendedName>
        <fullName evidence="2">SET domain-containing protein</fullName>
    </recommendedName>
</protein>
<dbReference type="Gene3D" id="2.170.270.10">
    <property type="entry name" value="SET domain"/>
    <property type="match status" value="1"/>
</dbReference>
<dbReference type="AlphaFoldDB" id="A0A7R9ZPW9"/>